<evidence type="ECO:0000313" key="2">
    <source>
        <dbReference type="Proteomes" id="UP000250796"/>
    </source>
</evidence>
<dbReference type="AlphaFoldDB" id="A0A7Z7PMC1"/>
<keyword evidence="2" id="KW-1185">Reference proteome</keyword>
<organism evidence="1 2">
    <name type="scientific">Mesotoga infera</name>
    <dbReference type="NCBI Taxonomy" id="1236046"/>
    <lineage>
        <taxon>Bacteria</taxon>
        <taxon>Thermotogati</taxon>
        <taxon>Thermotogota</taxon>
        <taxon>Thermotogae</taxon>
        <taxon>Kosmotogales</taxon>
        <taxon>Kosmotogaceae</taxon>
        <taxon>Mesotoga</taxon>
    </lineage>
</organism>
<protein>
    <recommendedName>
        <fullName evidence="3">DUF4911 domain-containing protein</fullName>
    </recommendedName>
</protein>
<name>A0A7Z7PMC1_9BACT</name>
<sequence>MNEGPREYDLFVRIRPVDIHVLCYIAEAEDNLLNIRHVTDDGFLKIIVPADLLEEAMNFLESIKKKIDLEVVEIRENPGHT</sequence>
<dbReference type="EMBL" id="LS974202">
    <property type="protein sequence ID" value="SSC11699.1"/>
    <property type="molecule type" value="Genomic_DNA"/>
</dbReference>
<accession>A0A7Z7PMC1</accession>
<evidence type="ECO:0008006" key="3">
    <source>
        <dbReference type="Google" id="ProtNLM"/>
    </source>
</evidence>
<dbReference type="Proteomes" id="UP000250796">
    <property type="component" value="Chromosome MESINF"/>
</dbReference>
<dbReference type="InterPro" id="IPR032587">
    <property type="entry name" value="DUF4911"/>
</dbReference>
<gene>
    <name evidence="1" type="ORF">MESINF_0250</name>
</gene>
<evidence type="ECO:0000313" key="1">
    <source>
        <dbReference type="EMBL" id="SSC11699.1"/>
    </source>
</evidence>
<proteinExistence type="predicted"/>
<dbReference type="Pfam" id="PF16256">
    <property type="entry name" value="DUF4911"/>
    <property type="match status" value="1"/>
</dbReference>
<reference evidence="1 2" key="1">
    <citation type="submission" date="2017-01" db="EMBL/GenBank/DDBJ databases">
        <authorList>
            <person name="Erauso G."/>
        </authorList>
    </citation>
    <scope>NUCLEOTIDE SEQUENCE [LARGE SCALE GENOMIC DNA]</scope>
    <source>
        <strain evidence="1">MESINF1</strain>
    </source>
</reference>
<dbReference type="KEGG" id="minf:MESINF_0250"/>
<dbReference type="RefSeq" id="WP_169698147.1">
    <property type="nucleotide sequence ID" value="NZ_LS974202.1"/>
</dbReference>